<feature type="region of interest" description="Disordered" evidence="1">
    <location>
        <begin position="1"/>
        <end position="41"/>
    </location>
</feature>
<dbReference type="EMBL" id="CAJOBD010000096">
    <property type="protein sequence ID" value="CAF3573971.1"/>
    <property type="molecule type" value="Genomic_DNA"/>
</dbReference>
<dbReference type="AlphaFoldDB" id="A0A818LD85"/>
<feature type="compositionally biased region" description="Acidic residues" evidence="1">
    <location>
        <begin position="17"/>
        <end position="27"/>
    </location>
</feature>
<feature type="compositionally biased region" description="Basic and acidic residues" evidence="1">
    <location>
        <begin position="7"/>
        <end position="16"/>
    </location>
</feature>
<organism evidence="2 3">
    <name type="scientific">Rotaria sordida</name>
    <dbReference type="NCBI Taxonomy" id="392033"/>
    <lineage>
        <taxon>Eukaryota</taxon>
        <taxon>Metazoa</taxon>
        <taxon>Spiralia</taxon>
        <taxon>Gnathifera</taxon>
        <taxon>Rotifera</taxon>
        <taxon>Eurotatoria</taxon>
        <taxon>Bdelloidea</taxon>
        <taxon>Philodinida</taxon>
        <taxon>Philodinidae</taxon>
        <taxon>Rotaria</taxon>
    </lineage>
</organism>
<accession>A0A818LD85</accession>
<gene>
    <name evidence="2" type="ORF">JBS370_LOCUS2461</name>
</gene>
<proteinExistence type="predicted"/>
<sequence length="86" mass="10457">MNNNDEESFRMESRQIEEEEEEEEENDQFTNLQNDNSDEEIENVRRKFSPCESCGLLRRPCCFPNLCRHRPVIKRIDIRMFTIQMI</sequence>
<name>A0A818LD85_9BILA</name>
<protein>
    <submittedName>
        <fullName evidence="2">Uncharacterized protein</fullName>
    </submittedName>
</protein>
<dbReference type="Proteomes" id="UP000663836">
    <property type="component" value="Unassembled WGS sequence"/>
</dbReference>
<evidence type="ECO:0000313" key="3">
    <source>
        <dbReference type="Proteomes" id="UP000663836"/>
    </source>
</evidence>
<evidence type="ECO:0000313" key="2">
    <source>
        <dbReference type="EMBL" id="CAF3573971.1"/>
    </source>
</evidence>
<comment type="caution">
    <text evidence="2">The sequence shown here is derived from an EMBL/GenBank/DDBJ whole genome shotgun (WGS) entry which is preliminary data.</text>
</comment>
<reference evidence="2" key="1">
    <citation type="submission" date="2021-02" db="EMBL/GenBank/DDBJ databases">
        <authorList>
            <person name="Nowell W R."/>
        </authorList>
    </citation>
    <scope>NUCLEOTIDE SEQUENCE</scope>
</reference>
<evidence type="ECO:0000256" key="1">
    <source>
        <dbReference type="SAM" id="MobiDB-lite"/>
    </source>
</evidence>